<name>A0A818YEG3_9BILA</name>
<dbReference type="PANTHER" id="PTHR46031">
    <property type="match status" value="1"/>
</dbReference>
<dbReference type="InterPro" id="IPR000383">
    <property type="entry name" value="Xaa-Pro-like_dom"/>
</dbReference>
<dbReference type="Gene3D" id="3.30.160.20">
    <property type="match status" value="1"/>
</dbReference>
<dbReference type="NCBIfam" id="TIGR00976">
    <property type="entry name" value="CocE_NonD"/>
    <property type="match status" value="1"/>
</dbReference>
<evidence type="ECO:0000256" key="2">
    <source>
        <dbReference type="ARBA" id="ARBA00022801"/>
    </source>
</evidence>
<sequence length="693" mass="78433">MPQCTDFVDVDCAKNRLQEYCQGHYIPLPVYTLLEKAGPDHSPMFQVEVEVNGMIYTGEWAPKKRDAEKLAALEAWISIHRPPSPIKATHTCETNDPCVLLEKINLEEEQNIESMESKIVTNEDVEPPFHTKRVPMRDGVELVVDYFLASPTSKYPAIIEITPYGRILERPNFRNEASYWISHGYAFVIADVRGTGDSGGEFQFFVNDGKDGYDLIEWIAHQSWSNGRVGMRGGSYTGGNQWYTARERPPHLSCITPNTSPGGPMDGVPYNNGVFALLWSLNWIGSALDIARSPAVNPHPDPMTWLNHRPLHTLDVYATGRELPLYRTFLGHPTLDDFWHLIDFTAKDFEVITIPTLAFTGWFDSTLSGTVEHHQGARRFSSRKADHFLFIGPYSHGTAPDGGYDYMTNEPVPTVGDIAVPDNGLLPARDMTRQFYEWCLKDKPRPEWKPIRIFVTGSNNWMTLNIFPPENAYEKFIFLTSEGHANSISGDGRLQWTPPITTMIDQYRYDPSNPLMIDMTKKQYELPVDINDLLDRNDILVYTSEILNSSLTVIGNIIFELTFSSTAQDTDLVIHMIDVMPDGRSIKLGSGFSSSLRLRYREGLDREVLMVPGSIYFVSIDLNEIGHTFMPLHRIRMTITSSFYPWHSVNPNTGGPIATDIQPSIVANQTIHHIPSQPSRIRMMVVENPVFDP</sequence>
<dbReference type="GO" id="GO:0003723">
    <property type="term" value="F:RNA binding"/>
    <property type="evidence" value="ECO:0007669"/>
    <property type="project" value="UniProtKB-UniRule"/>
</dbReference>
<comment type="caution">
    <text evidence="6">The sequence shown here is derived from an EMBL/GenBank/DDBJ whole genome shotgun (WGS) entry which is preliminary data.</text>
</comment>
<evidence type="ECO:0000259" key="5">
    <source>
        <dbReference type="PROSITE" id="PS50137"/>
    </source>
</evidence>
<keyword evidence="3 4" id="KW-0694">RNA-binding</keyword>
<dbReference type="InterPro" id="IPR013736">
    <property type="entry name" value="Xaa-Pro_dipept_C"/>
</dbReference>
<dbReference type="SMART" id="SM00358">
    <property type="entry name" value="DSRM"/>
    <property type="match status" value="1"/>
</dbReference>
<reference evidence="6" key="1">
    <citation type="submission" date="2021-02" db="EMBL/GenBank/DDBJ databases">
        <authorList>
            <person name="Nowell W R."/>
        </authorList>
    </citation>
    <scope>NUCLEOTIDE SEQUENCE</scope>
</reference>
<dbReference type="Gene3D" id="3.40.50.1820">
    <property type="entry name" value="alpha/beta hydrolase"/>
    <property type="match status" value="1"/>
</dbReference>
<dbReference type="InterPro" id="IPR029058">
    <property type="entry name" value="AB_hydrolase_fold"/>
</dbReference>
<keyword evidence="1" id="KW-0677">Repeat</keyword>
<dbReference type="PROSITE" id="PS50137">
    <property type="entry name" value="DS_RBD"/>
    <property type="match status" value="1"/>
</dbReference>
<dbReference type="GO" id="GO:0008239">
    <property type="term" value="F:dipeptidyl-peptidase activity"/>
    <property type="evidence" value="ECO:0007669"/>
    <property type="project" value="InterPro"/>
</dbReference>
<evidence type="ECO:0000313" key="8">
    <source>
        <dbReference type="Proteomes" id="UP000663869"/>
    </source>
</evidence>
<protein>
    <recommendedName>
        <fullName evidence="5">DRBM domain-containing protein</fullName>
    </recommendedName>
</protein>
<evidence type="ECO:0000313" key="6">
    <source>
        <dbReference type="EMBL" id="CAF3753268.1"/>
    </source>
</evidence>
<dbReference type="SMART" id="SM00939">
    <property type="entry name" value="PepX_C"/>
    <property type="match status" value="1"/>
</dbReference>
<dbReference type="Proteomes" id="UP000663869">
    <property type="component" value="Unassembled WGS sequence"/>
</dbReference>
<dbReference type="PANTHER" id="PTHR46031:SF26">
    <property type="entry name" value="DOUBLE-STRANDED RNA-BINDING PROTEIN 2"/>
    <property type="match status" value="1"/>
</dbReference>
<evidence type="ECO:0000313" key="7">
    <source>
        <dbReference type="EMBL" id="CAF4301257.1"/>
    </source>
</evidence>
<dbReference type="SUPFAM" id="SSF49785">
    <property type="entry name" value="Galactose-binding domain-like"/>
    <property type="match status" value="1"/>
</dbReference>
<dbReference type="Gene3D" id="2.60.120.260">
    <property type="entry name" value="Galactose-binding domain-like"/>
    <property type="match status" value="1"/>
</dbReference>
<evidence type="ECO:0000256" key="4">
    <source>
        <dbReference type="PROSITE-ProRule" id="PRU00266"/>
    </source>
</evidence>
<dbReference type="EMBL" id="CAJNYU010004421">
    <property type="protein sequence ID" value="CAF3753268.1"/>
    <property type="molecule type" value="Genomic_DNA"/>
</dbReference>
<dbReference type="CDD" id="cd10845">
    <property type="entry name" value="DSRM_RNAse_III_family"/>
    <property type="match status" value="1"/>
</dbReference>
<dbReference type="InterPro" id="IPR005674">
    <property type="entry name" value="CocE/Ser_esterase"/>
</dbReference>
<dbReference type="Pfam" id="PF00035">
    <property type="entry name" value="dsrm"/>
    <property type="match status" value="1"/>
</dbReference>
<dbReference type="SUPFAM" id="SSF53474">
    <property type="entry name" value="alpha/beta-Hydrolases"/>
    <property type="match status" value="1"/>
</dbReference>
<dbReference type="InterPro" id="IPR008979">
    <property type="entry name" value="Galactose-bd-like_sf"/>
</dbReference>
<dbReference type="Gene3D" id="1.10.3020.10">
    <property type="entry name" value="alpha-amino acid ester hydrolase ( Helical cap domain)"/>
    <property type="match status" value="1"/>
</dbReference>
<proteinExistence type="predicted"/>
<dbReference type="SUPFAM" id="SSF54768">
    <property type="entry name" value="dsRNA-binding domain-like"/>
    <property type="match status" value="1"/>
</dbReference>
<feature type="domain" description="DRBM" evidence="5">
    <location>
        <begin position="12"/>
        <end position="81"/>
    </location>
</feature>
<dbReference type="InterPro" id="IPR014720">
    <property type="entry name" value="dsRBD_dom"/>
</dbReference>
<accession>A0A818YEG3</accession>
<keyword evidence="2" id="KW-0378">Hydrolase</keyword>
<dbReference type="Pfam" id="PF02129">
    <property type="entry name" value="Peptidase_S15"/>
    <property type="match status" value="1"/>
</dbReference>
<dbReference type="Pfam" id="PF08530">
    <property type="entry name" value="PepX_C"/>
    <property type="match status" value="1"/>
</dbReference>
<evidence type="ECO:0000256" key="1">
    <source>
        <dbReference type="ARBA" id="ARBA00022737"/>
    </source>
</evidence>
<dbReference type="Proteomes" id="UP000663862">
    <property type="component" value="Unassembled WGS sequence"/>
</dbReference>
<dbReference type="AlphaFoldDB" id="A0A818YEG3"/>
<dbReference type="EMBL" id="CAJOBQ010000231">
    <property type="protein sequence ID" value="CAF4301257.1"/>
    <property type="molecule type" value="Genomic_DNA"/>
</dbReference>
<gene>
    <name evidence="6" type="ORF">FME351_LOCUS30965</name>
    <name evidence="7" type="ORF">TSG867_LOCUS6267</name>
</gene>
<organism evidence="6 8">
    <name type="scientific">Rotaria socialis</name>
    <dbReference type="NCBI Taxonomy" id="392032"/>
    <lineage>
        <taxon>Eukaryota</taxon>
        <taxon>Metazoa</taxon>
        <taxon>Spiralia</taxon>
        <taxon>Gnathifera</taxon>
        <taxon>Rotifera</taxon>
        <taxon>Eurotatoria</taxon>
        <taxon>Bdelloidea</taxon>
        <taxon>Philodinida</taxon>
        <taxon>Philodinidae</taxon>
        <taxon>Rotaria</taxon>
    </lineage>
</organism>
<evidence type="ECO:0000256" key="3">
    <source>
        <dbReference type="ARBA" id="ARBA00022884"/>
    </source>
</evidence>